<comment type="caution">
    <text evidence="1">The sequence shown here is derived from an EMBL/GenBank/DDBJ whole genome shotgun (WGS) entry which is preliminary data.</text>
</comment>
<evidence type="ECO:0000313" key="1">
    <source>
        <dbReference type="EMBL" id="CAL8141441.1"/>
    </source>
</evidence>
<dbReference type="EMBL" id="CAXLJM020000146">
    <property type="protein sequence ID" value="CAL8141441.1"/>
    <property type="molecule type" value="Genomic_DNA"/>
</dbReference>
<sequence>MYAGDLQINNLNSEVTQLRTKNEVLHQVVNQQNLFFSGIEESAIENPDNLPAKMTTFNKEKLNVRVVIDTSFRIEPKSDN</sequence>
<dbReference type="Proteomes" id="UP001642540">
    <property type="component" value="Unassembled WGS sequence"/>
</dbReference>
<name>A0ABP1S1I2_9HEXA</name>
<evidence type="ECO:0000313" key="2">
    <source>
        <dbReference type="Proteomes" id="UP001642540"/>
    </source>
</evidence>
<proteinExistence type="predicted"/>
<accession>A0ABP1S1I2</accession>
<protein>
    <submittedName>
        <fullName evidence="1">Uncharacterized protein</fullName>
    </submittedName>
</protein>
<gene>
    <name evidence="1" type="ORF">ODALV1_LOCUS28717</name>
</gene>
<keyword evidence="2" id="KW-1185">Reference proteome</keyword>
<reference evidence="1 2" key="1">
    <citation type="submission" date="2024-08" db="EMBL/GenBank/DDBJ databases">
        <authorList>
            <person name="Cucini C."/>
            <person name="Frati F."/>
        </authorList>
    </citation>
    <scope>NUCLEOTIDE SEQUENCE [LARGE SCALE GENOMIC DNA]</scope>
</reference>
<organism evidence="1 2">
    <name type="scientific">Orchesella dallaii</name>
    <dbReference type="NCBI Taxonomy" id="48710"/>
    <lineage>
        <taxon>Eukaryota</taxon>
        <taxon>Metazoa</taxon>
        <taxon>Ecdysozoa</taxon>
        <taxon>Arthropoda</taxon>
        <taxon>Hexapoda</taxon>
        <taxon>Collembola</taxon>
        <taxon>Entomobryomorpha</taxon>
        <taxon>Entomobryoidea</taxon>
        <taxon>Orchesellidae</taxon>
        <taxon>Orchesellinae</taxon>
        <taxon>Orchesella</taxon>
    </lineage>
</organism>